<dbReference type="Proteomes" id="UP001470230">
    <property type="component" value="Unassembled WGS sequence"/>
</dbReference>
<evidence type="ECO:0000313" key="2">
    <source>
        <dbReference type="Proteomes" id="UP001470230"/>
    </source>
</evidence>
<comment type="caution">
    <text evidence="1">The sequence shown here is derived from an EMBL/GenBank/DDBJ whole genome shotgun (WGS) entry which is preliminary data.</text>
</comment>
<protein>
    <submittedName>
        <fullName evidence="1">Uncharacterized protein</fullName>
    </submittedName>
</protein>
<keyword evidence="2" id="KW-1185">Reference proteome</keyword>
<organism evidence="1 2">
    <name type="scientific">Tritrichomonas musculus</name>
    <dbReference type="NCBI Taxonomy" id="1915356"/>
    <lineage>
        <taxon>Eukaryota</taxon>
        <taxon>Metamonada</taxon>
        <taxon>Parabasalia</taxon>
        <taxon>Tritrichomonadida</taxon>
        <taxon>Tritrichomonadidae</taxon>
        <taxon>Tritrichomonas</taxon>
    </lineage>
</organism>
<name>A0ABR2GPN3_9EUKA</name>
<gene>
    <name evidence="1" type="ORF">M9Y10_040283</name>
</gene>
<evidence type="ECO:0000313" key="1">
    <source>
        <dbReference type="EMBL" id="KAK8835905.1"/>
    </source>
</evidence>
<dbReference type="EMBL" id="JAPFFF010000072">
    <property type="protein sequence ID" value="KAK8835905.1"/>
    <property type="molecule type" value="Genomic_DNA"/>
</dbReference>
<accession>A0ABR2GPN3</accession>
<proteinExistence type="predicted"/>
<reference evidence="1 2" key="1">
    <citation type="submission" date="2024-04" db="EMBL/GenBank/DDBJ databases">
        <title>Tritrichomonas musculus Genome.</title>
        <authorList>
            <person name="Alves-Ferreira E."/>
            <person name="Grigg M."/>
            <person name="Lorenzi H."/>
            <person name="Galac M."/>
        </authorList>
    </citation>
    <scope>NUCLEOTIDE SEQUENCE [LARGE SCALE GENOMIC DNA]</scope>
    <source>
        <strain evidence="1 2">EAF2021</strain>
    </source>
</reference>
<sequence length="118" mass="13600">MNKNDYHIQLPTPGSKLIALNPIIPAIKEHKNDLFDWILQEKYINNGFTDQLYDVFLLSSFHGNAHSLIECIDNGINFELASSLVVSSSIRESAEHGFYRYLQLLFSLMERVIKKRSN</sequence>